<evidence type="ECO:0000256" key="1">
    <source>
        <dbReference type="SAM" id="MobiDB-lite"/>
    </source>
</evidence>
<dbReference type="EMBL" id="KQ414648">
    <property type="protein sequence ID" value="KOC66190.1"/>
    <property type="molecule type" value="Genomic_DNA"/>
</dbReference>
<evidence type="ECO:0000313" key="2">
    <source>
        <dbReference type="EMBL" id="KOC66190.1"/>
    </source>
</evidence>
<feature type="compositionally biased region" description="Acidic residues" evidence="1">
    <location>
        <begin position="44"/>
        <end position="58"/>
    </location>
</feature>
<accession>A0A0L7R5M9</accession>
<keyword evidence="3" id="KW-1185">Reference proteome</keyword>
<dbReference type="AlphaFoldDB" id="A0A0L7R5M9"/>
<feature type="compositionally biased region" description="Basic and acidic residues" evidence="1">
    <location>
        <begin position="59"/>
        <end position="88"/>
    </location>
</feature>
<reference evidence="2 3" key="1">
    <citation type="submission" date="2015-07" db="EMBL/GenBank/DDBJ databases">
        <title>The genome of Habropoda laboriosa.</title>
        <authorList>
            <person name="Pan H."/>
            <person name="Kapheim K."/>
        </authorList>
    </citation>
    <scope>NUCLEOTIDE SEQUENCE [LARGE SCALE GENOMIC DNA]</scope>
    <source>
        <strain evidence="2">0110345459</strain>
    </source>
</reference>
<feature type="compositionally biased region" description="Polar residues" evidence="1">
    <location>
        <begin position="97"/>
        <end position="110"/>
    </location>
</feature>
<gene>
    <name evidence="2" type="ORF">WH47_07259</name>
</gene>
<name>A0A0L7R5M9_9HYME</name>
<sequence length="121" mass="13720">MKEPGRPLPPLPPLLSGVRLLAGGQRVGRSVHCKQREQRANGDTNDDDDDDDDEEDEERGQRHNDEEKKKNVGREERVKKEEGKRASEIRSGGRLTRATTAVTSIATKIVQSPRRRRGRER</sequence>
<organism evidence="2 3">
    <name type="scientific">Habropoda laboriosa</name>
    <dbReference type="NCBI Taxonomy" id="597456"/>
    <lineage>
        <taxon>Eukaryota</taxon>
        <taxon>Metazoa</taxon>
        <taxon>Ecdysozoa</taxon>
        <taxon>Arthropoda</taxon>
        <taxon>Hexapoda</taxon>
        <taxon>Insecta</taxon>
        <taxon>Pterygota</taxon>
        <taxon>Neoptera</taxon>
        <taxon>Endopterygota</taxon>
        <taxon>Hymenoptera</taxon>
        <taxon>Apocrita</taxon>
        <taxon>Aculeata</taxon>
        <taxon>Apoidea</taxon>
        <taxon>Anthophila</taxon>
        <taxon>Apidae</taxon>
        <taxon>Habropoda</taxon>
    </lineage>
</organism>
<dbReference type="Proteomes" id="UP000053825">
    <property type="component" value="Unassembled WGS sequence"/>
</dbReference>
<protein>
    <submittedName>
        <fullName evidence="2">Uncharacterized protein</fullName>
    </submittedName>
</protein>
<evidence type="ECO:0000313" key="3">
    <source>
        <dbReference type="Proteomes" id="UP000053825"/>
    </source>
</evidence>
<feature type="region of interest" description="Disordered" evidence="1">
    <location>
        <begin position="25"/>
        <end position="121"/>
    </location>
</feature>
<proteinExistence type="predicted"/>